<evidence type="ECO:0000259" key="8">
    <source>
        <dbReference type="PROSITE" id="PS50850"/>
    </source>
</evidence>
<dbReference type="Proteomes" id="UP000184010">
    <property type="component" value="Unassembled WGS sequence"/>
</dbReference>
<evidence type="ECO:0000313" key="10">
    <source>
        <dbReference type="Proteomes" id="UP000184010"/>
    </source>
</evidence>
<feature type="transmembrane region" description="Helical" evidence="7">
    <location>
        <begin position="305"/>
        <end position="324"/>
    </location>
</feature>
<keyword evidence="5 7" id="KW-1133">Transmembrane helix</keyword>
<name>A0A1M7UJ15_9FIRM</name>
<keyword evidence="4 7" id="KW-0812">Transmembrane</keyword>
<dbReference type="RefSeq" id="WP_072774117.1">
    <property type="nucleotide sequence ID" value="NZ_FRDN01000013.1"/>
</dbReference>
<dbReference type="Pfam" id="PF07690">
    <property type="entry name" value="MFS_1"/>
    <property type="match status" value="1"/>
</dbReference>
<dbReference type="Gene3D" id="1.20.1250.20">
    <property type="entry name" value="MFS general substrate transporter like domains"/>
    <property type="match status" value="2"/>
</dbReference>
<feature type="domain" description="Major facilitator superfamily (MFS) profile" evidence="8">
    <location>
        <begin position="18"/>
        <end position="427"/>
    </location>
</feature>
<dbReference type="SUPFAM" id="SSF103473">
    <property type="entry name" value="MFS general substrate transporter"/>
    <property type="match status" value="1"/>
</dbReference>
<proteinExistence type="predicted"/>
<feature type="transmembrane region" description="Helical" evidence="7">
    <location>
        <begin position="116"/>
        <end position="134"/>
    </location>
</feature>
<dbReference type="InterPro" id="IPR020846">
    <property type="entry name" value="MFS_dom"/>
</dbReference>
<dbReference type="AlphaFoldDB" id="A0A1M7UJ15"/>
<evidence type="ECO:0000256" key="3">
    <source>
        <dbReference type="ARBA" id="ARBA00022475"/>
    </source>
</evidence>
<evidence type="ECO:0000256" key="6">
    <source>
        <dbReference type="ARBA" id="ARBA00023136"/>
    </source>
</evidence>
<comment type="subcellular location">
    <subcellularLocation>
        <location evidence="1">Cell membrane</location>
        <topology evidence="1">Multi-pass membrane protein</topology>
    </subcellularLocation>
</comment>
<dbReference type="GO" id="GO:0005886">
    <property type="term" value="C:plasma membrane"/>
    <property type="evidence" value="ECO:0007669"/>
    <property type="project" value="UniProtKB-SubCell"/>
</dbReference>
<dbReference type="PANTHER" id="PTHR43124:SF3">
    <property type="entry name" value="CHLORAMPHENICOL EFFLUX PUMP RV0191"/>
    <property type="match status" value="1"/>
</dbReference>
<protein>
    <submittedName>
        <fullName evidence="9">Sugar phosphate permease</fullName>
    </submittedName>
</protein>
<feature type="transmembrane region" description="Helical" evidence="7">
    <location>
        <begin position="275"/>
        <end position="293"/>
    </location>
</feature>
<sequence length="444" mass="48288">MSEDIKKQPIGTVRGWLVCLAVTFAGIVVMMNQFKVPPIQRDLMSVFQVDAGAVGWLTSVFALAGLILAIPAAFILRGVGPKVTGMLALGATMLGVTIGATTNEFIVLLLSRVIEGTGVALMGVVGPSVIAMYFNREKSGLPMGIWNIWYATGSFTAYNVAVPIATRFSGGTLNWHNMWWFGGIMALIAFLLVAFIVTKPRPQDVIGSPSRPINKPLNAPIKVKLTDGFKVKRVWVLAAGFCFLMLTSLSFLTWAPTFFREAYGMSPATAGSLSSLGYVTSIPASLICGLLLVKFKTIRQRNIMLILCAVIELVIYPWCFLIPQNYITPYLILCGLATGFTAGCVWAAVPLTMPKRATIPLGMGILQAFKSLANMLGTPIMGYIVQVGGTPDAPIFDWSRGCLPIGIYAILSMTCMLIYAKMKSETFEEHVFKANEKYIKKIHK</sequence>
<feature type="transmembrane region" description="Helical" evidence="7">
    <location>
        <begin position="54"/>
        <end position="76"/>
    </location>
</feature>
<keyword evidence="6 7" id="KW-0472">Membrane</keyword>
<dbReference type="CDD" id="cd06174">
    <property type="entry name" value="MFS"/>
    <property type="match status" value="1"/>
</dbReference>
<keyword evidence="3" id="KW-1003">Cell membrane</keyword>
<feature type="transmembrane region" description="Helical" evidence="7">
    <location>
        <begin position="398"/>
        <end position="420"/>
    </location>
</feature>
<dbReference type="STRING" id="1121395.SAMN02745215_03902"/>
<evidence type="ECO:0000256" key="4">
    <source>
        <dbReference type="ARBA" id="ARBA00022692"/>
    </source>
</evidence>
<dbReference type="InterPro" id="IPR036259">
    <property type="entry name" value="MFS_trans_sf"/>
</dbReference>
<dbReference type="GO" id="GO:0022857">
    <property type="term" value="F:transmembrane transporter activity"/>
    <property type="evidence" value="ECO:0007669"/>
    <property type="project" value="InterPro"/>
</dbReference>
<reference evidence="10" key="1">
    <citation type="submission" date="2016-12" db="EMBL/GenBank/DDBJ databases">
        <authorList>
            <person name="Varghese N."/>
            <person name="Submissions S."/>
        </authorList>
    </citation>
    <scope>NUCLEOTIDE SEQUENCE [LARGE SCALE GENOMIC DNA]</scope>
    <source>
        <strain evidence="10">DSM 11544</strain>
    </source>
</reference>
<feature type="transmembrane region" description="Helical" evidence="7">
    <location>
        <begin position="234"/>
        <end position="255"/>
    </location>
</feature>
<evidence type="ECO:0000313" key="9">
    <source>
        <dbReference type="EMBL" id="SHN82938.1"/>
    </source>
</evidence>
<evidence type="ECO:0000256" key="5">
    <source>
        <dbReference type="ARBA" id="ARBA00022989"/>
    </source>
</evidence>
<accession>A0A1M7UJ15</accession>
<feature type="transmembrane region" description="Helical" evidence="7">
    <location>
        <begin position="146"/>
        <end position="166"/>
    </location>
</feature>
<gene>
    <name evidence="9" type="ORF">SAMN02745215_03902</name>
</gene>
<dbReference type="InterPro" id="IPR050189">
    <property type="entry name" value="MFS_Efflux_Transporters"/>
</dbReference>
<evidence type="ECO:0000256" key="7">
    <source>
        <dbReference type="SAM" id="Phobius"/>
    </source>
</evidence>
<evidence type="ECO:0000256" key="2">
    <source>
        <dbReference type="ARBA" id="ARBA00022448"/>
    </source>
</evidence>
<organism evidence="9 10">
    <name type="scientific">Desulfitobacterium chlororespirans DSM 11544</name>
    <dbReference type="NCBI Taxonomy" id="1121395"/>
    <lineage>
        <taxon>Bacteria</taxon>
        <taxon>Bacillati</taxon>
        <taxon>Bacillota</taxon>
        <taxon>Clostridia</taxon>
        <taxon>Eubacteriales</taxon>
        <taxon>Desulfitobacteriaceae</taxon>
        <taxon>Desulfitobacterium</taxon>
    </lineage>
</organism>
<feature type="transmembrane region" description="Helical" evidence="7">
    <location>
        <begin position="12"/>
        <end position="34"/>
    </location>
</feature>
<dbReference type="EMBL" id="FRDN01000013">
    <property type="protein sequence ID" value="SHN82938.1"/>
    <property type="molecule type" value="Genomic_DNA"/>
</dbReference>
<dbReference type="PROSITE" id="PS50850">
    <property type="entry name" value="MFS"/>
    <property type="match status" value="1"/>
</dbReference>
<dbReference type="InterPro" id="IPR011701">
    <property type="entry name" value="MFS"/>
</dbReference>
<dbReference type="PANTHER" id="PTHR43124">
    <property type="entry name" value="PURINE EFFLUX PUMP PBUE"/>
    <property type="match status" value="1"/>
</dbReference>
<feature type="transmembrane region" description="Helical" evidence="7">
    <location>
        <begin position="361"/>
        <end position="386"/>
    </location>
</feature>
<evidence type="ECO:0000256" key="1">
    <source>
        <dbReference type="ARBA" id="ARBA00004651"/>
    </source>
</evidence>
<feature type="transmembrane region" description="Helical" evidence="7">
    <location>
        <begin position="178"/>
        <end position="197"/>
    </location>
</feature>
<keyword evidence="2" id="KW-0813">Transport</keyword>
<feature type="transmembrane region" description="Helical" evidence="7">
    <location>
        <begin position="330"/>
        <end position="349"/>
    </location>
</feature>
<keyword evidence="10" id="KW-1185">Reference proteome</keyword>
<feature type="transmembrane region" description="Helical" evidence="7">
    <location>
        <begin position="88"/>
        <end position="110"/>
    </location>
</feature>